<feature type="compositionally biased region" description="Basic and acidic residues" evidence="3">
    <location>
        <begin position="1"/>
        <end position="15"/>
    </location>
</feature>
<dbReference type="AlphaFoldDB" id="A0AAD7VJL3"/>
<keyword evidence="5" id="KW-1185">Reference proteome</keyword>
<dbReference type="GO" id="GO:0005634">
    <property type="term" value="C:nucleus"/>
    <property type="evidence" value="ECO:0007669"/>
    <property type="project" value="TreeGrafter"/>
</dbReference>
<keyword evidence="1" id="KW-0010">Activator</keyword>
<dbReference type="EMBL" id="JARAOO010000003">
    <property type="protein sequence ID" value="KAJ7978202.1"/>
    <property type="molecule type" value="Genomic_DNA"/>
</dbReference>
<gene>
    <name evidence="4" type="ORF">O6P43_007704</name>
</gene>
<accession>A0AAD7VJL3</accession>
<evidence type="ECO:0000256" key="1">
    <source>
        <dbReference type="ARBA" id="ARBA00023159"/>
    </source>
</evidence>
<reference evidence="4" key="1">
    <citation type="journal article" date="2023" name="Science">
        <title>Elucidation of the pathway for biosynthesis of saponin adjuvants from the soapbark tree.</title>
        <authorList>
            <person name="Reed J."/>
            <person name="Orme A."/>
            <person name="El-Demerdash A."/>
            <person name="Owen C."/>
            <person name="Martin L.B.B."/>
            <person name="Misra R.C."/>
            <person name="Kikuchi S."/>
            <person name="Rejzek M."/>
            <person name="Martin A.C."/>
            <person name="Harkess A."/>
            <person name="Leebens-Mack J."/>
            <person name="Louveau T."/>
            <person name="Stephenson M.J."/>
            <person name="Osbourn A."/>
        </authorList>
    </citation>
    <scope>NUCLEOTIDE SEQUENCE</scope>
    <source>
        <strain evidence="4">S10</strain>
    </source>
</reference>
<dbReference type="GO" id="GO:0003700">
    <property type="term" value="F:DNA-binding transcription factor activity"/>
    <property type="evidence" value="ECO:0007669"/>
    <property type="project" value="TreeGrafter"/>
</dbReference>
<sequence length="155" mass="17369">MDEKEEQEHKQEQQGKIRKKNIKVANKLATKERSRKGCMKGKGGPENEAAAAYDEATRKFYCFSAKLNFPLTHPSVSCSISTCPTTTRSEEEVHKQEISTCPSPSYLSSNDPRSALGDVSAIDQLFWQILVHKQQSSAWATEMFIGSDQLLDLND</sequence>
<proteinExistence type="inferred from homology"/>
<evidence type="ECO:0000256" key="3">
    <source>
        <dbReference type="SAM" id="MobiDB-lite"/>
    </source>
</evidence>
<dbReference type="GO" id="GO:0006950">
    <property type="term" value="P:response to stress"/>
    <property type="evidence" value="ECO:0007669"/>
    <property type="project" value="TreeGrafter"/>
</dbReference>
<comment type="caution">
    <text evidence="4">The sequence shown here is derived from an EMBL/GenBank/DDBJ whole genome shotgun (WGS) entry which is preliminary data.</text>
</comment>
<evidence type="ECO:0000313" key="4">
    <source>
        <dbReference type="EMBL" id="KAJ7978202.1"/>
    </source>
</evidence>
<dbReference type="GO" id="GO:0000976">
    <property type="term" value="F:transcription cis-regulatory region binding"/>
    <property type="evidence" value="ECO:0007669"/>
    <property type="project" value="TreeGrafter"/>
</dbReference>
<protein>
    <submittedName>
        <fullName evidence="4">Uncharacterized protein</fullName>
    </submittedName>
</protein>
<dbReference type="PANTHER" id="PTHR31241:SF62">
    <property type="entry name" value="DEHYDRATION-RESPONSIVE ELEMENT-BINDING PROTEIN 2D"/>
    <property type="match status" value="1"/>
</dbReference>
<feature type="region of interest" description="Disordered" evidence="3">
    <location>
        <begin position="1"/>
        <end position="48"/>
    </location>
</feature>
<organism evidence="4 5">
    <name type="scientific">Quillaja saponaria</name>
    <name type="common">Soap bark tree</name>
    <dbReference type="NCBI Taxonomy" id="32244"/>
    <lineage>
        <taxon>Eukaryota</taxon>
        <taxon>Viridiplantae</taxon>
        <taxon>Streptophyta</taxon>
        <taxon>Embryophyta</taxon>
        <taxon>Tracheophyta</taxon>
        <taxon>Spermatophyta</taxon>
        <taxon>Magnoliopsida</taxon>
        <taxon>eudicotyledons</taxon>
        <taxon>Gunneridae</taxon>
        <taxon>Pentapetalae</taxon>
        <taxon>rosids</taxon>
        <taxon>fabids</taxon>
        <taxon>Fabales</taxon>
        <taxon>Quillajaceae</taxon>
        <taxon>Quillaja</taxon>
    </lineage>
</organism>
<evidence type="ECO:0000313" key="5">
    <source>
        <dbReference type="Proteomes" id="UP001163823"/>
    </source>
</evidence>
<dbReference type="GO" id="GO:0045893">
    <property type="term" value="P:positive regulation of DNA-templated transcription"/>
    <property type="evidence" value="ECO:0007669"/>
    <property type="project" value="TreeGrafter"/>
</dbReference>
<dbReference type="KEGG" id="qsa:O6P43_007704"/>
<comment type="similarity">
    <text evidence="2">Belongs to the AP2/ERF transcription factor family. ERF subfamily.</text>
</comment>
<name>A0AAD7VJL3_QUISA</name>
<evidence type="ECO:0000256" key="2">
    <source>
        <dbReference type="ARBA" id="ARBA00024343"/>
    </source>
</evidence>
<dbReference type="PANTHER" id="PTHR31241">
    <property type="entry name" value="DEHYDRATION-RESPONSIVE ELEMENT-BINDING PROTEIN 2C"/>
    <property type="match status" value="1"/>
</dbReference>
<dbReference type="Proteomes" id="UP001163823">
    <property type="component" value="Chromosome 3"/>
</dbReference>